<dbReference type="Proteomes" id="UP000568158">
    <property type="component" value="Unassembled WGS sequence"/>
</dbReference>
<dbReference type="EMBL" id="JABCYN010000015">
    <property type="protein sequence ID" value="KAF6014100.1"/>
    <property type="molecule type" value="Genomic_DNA"/>
</dbReference>
<dbReference type="PROSITE" id="PS51564">
    <property type="entry name" value="SAM_ICMT"/>
    <property type="match status" value="1"/>
</dbReference>
<evidence type="ECO:0000256" key="7">
    <source>
        <dbReference type="ARBA" id="ARBA00022692"/>
    </source>
</evidence>
<evidence type="ECO:0000313" key="12">
    <source>
        <dbReference type="EMBL" id="VUG20279.1"/>
    </source>
</evidence>
<evidence type="ECO:0000313" key="11">
    <source>
        <dbReference type="EMBL" id="KAF6014100.1"/>
    </source>
</evidence>
<organism evidence="12 13">
    <name type="scientific">Dekkera bruxellensis</name>
    <name type="common">Brettanomyces custersii</name>
    <dbReference type="NCBI Taxonomy" id="5007"/>
    <lineage>
        <taxon>Eukaryota</taxon>
        <taxon>Fungi</taxon>
        <taxon>Dikarya</taxon>
        <taxon>Ascomycota</taxon>
        <taxon>Saccharomycotina</taxon>
        <taxon>Pichiomycetes</taxon>
        <taxon>Pichiales</taxon>
        <taxon>Pichiaceae</taxon>
        <taxon>Brettanomyces</taxon>
    </lineage>
</organism>
<evidence type="ECO:0000313" key="13">
    <source>
        <dbReference type="Proteomes" id="UP000478008"/>
    </source>
</evidence>
<evidence type="ECO:0000313" key="14">
    <source>
        <dbReference type="Proteomes" id="UP000568158"/>
    </source>
</evidence>
<feature type="transmembrane region" description="Helical" evidence="10">
    <location>
        <begin position="20"/>
        <end position="39"/>
    </location>
</feature>
<sequence>MASVDIDYRKRFDDNPLSEVSATSFVLGGIFGFSAAISLTQQYKPIYLYAASVSLFHFLEYFMTSKFQPTKVTSDSFLLNNGLEYLLAHTLALLETFIELYFFPNFKRSGHYVKIIGLCLVIFGQILRTLAMATSGENFSHIIEHSKKSSHVLVTSGIYGYFRHPSYVGFFYWAVGTQMLLLNPVISMLFIVLLYKFFSGRIKYEESTLVTFFGPKYIAYRKKVPVGIPFL</sequence>
<gene>
    <name evidence="12" type="primary">STE14</name>
    <name evidence="12" type="ORF">DEBR0S7_00254G</name>
    <name evidence="11" type="ORF">HII12_001425</name>
</gene>
<evidence type="ECO:0000256" key="6">
    <source>
        <dbReference type="ARBA" id="ARBA00022691"/>
    </source>
</evidence>
<reference evidence="11 14" key="2">
    <citation type="journal article" date="2020" name="Appl. Microbiol. Biotechnol.">
        <title>Targeted gene deletion in Brettanomyces bruxellensis with an expression-free CRISPR-Cas9 system.</title>
        <authorList>
            <person name="Varela C."/>
            <person name="Bartel C."/>
            <person name="Onetto C."/>
            <person name="Borneman A."/>
        </authorList>
    </citation>
    <scope>NUCLEOTIDE SEQUENCE [LARGE SCALE GENOMIC DNA]</scope>
    <source>
        <strain evidence="11 14">AWRI1613</strain>
    </source>
</reference>
<keyword evidence="4 10" id="KW-0489">Methyltransferase</keyword>
<dbReference type="GO" id="GO:0005789">
    <property type="term" value="C:endoplasmic reticulum membrane"/>
    <property type="evidence" value="ECO:0007669"/>
    <property type="project" value="UniProtKB-SubCell"/>
</dbReference>
<comment type="similarity">
    <text evidence="2 10">Belongs to the class VI-like SAM-binding methyltransferase superfamily. Isoprenylcysteine carboxyl methyltransferase family.</text>
</comment>
<dbReference type="InterPro" id="IPR025770">
    <property type="entry name" value="PPMT_MeTrfase"/>
</dbReference>
<keyword evidence="7 10" id="KW-0812">Transmembrane</keyword>
<dbReference type="GO" id="GO:0032259">
    <property type="term" value="P:methylation"/>
    <property type="evidence" value="ECO:0007669"/>
    <property type="project" value="UniProtKB-KW"/>
</dbReference>
<comment type="subcellular location">
    <subcellularLocation>
        <location evidence="10">Endoplasmic reticulum membrane</location>
        <topology evidence="10">Multi-pass membrane protein</topology>
    </subcellularLocation>
    <subcellularLocation>
        <location evidence="1">Membrane</location>
        <topology evidence="1">Multi-pass membrane protein</topology>
    </subcellularLocation>
</comment>
<keyword evidence="10" id="KW-0256">Endoplasmic reticulum</keyword>
<feature type="transmembrane region" description="Helical" evidence="10">
    <location>
        <begin position="46"/>
        <end position="63"/>
    </location>
</feature>
<dbReference type="PANTHER" id="PTHR12714">
    <property type="entry name" value="PROTEIN-S ISOPRENYLCYSTEINE O-METHYLTRANSFERASE"/>
    <property type="match status" value="1"/>
</dbReference>
<evidence type="ECO:0000256" key="3">
    <source>
        <dbReference type="ARBA" id="ARBA00012151"/>
    </source>
</evidence>
<reference evidence="12 13" key="1">
    <citation type="submission" date="2019-07" db="EMBL/GenBank/DDBJ databases">
        <authorList>
            <person name="Friedrich A."/>
            <person name="Schacherer J."/>
        </authorList>
    </citation>
    <scope>NUCLEOTIDE SEQUENCE [LARGE SCALE GENOMIC DNA]</scope>
</reference>
<evidence type="ECO:0000256" key="1">
    <source>
        <dbReference type="ARBA" id="ARBA00004141"/>
    </source>
</evidence>
<name>A0A7D9D1C0_DEKBR</name>
<dbReference type="GO" id="GO:0004671">
    <property type="term" value="F:protein C-terminal S-isoprenylcysteine carboxyl O-methyltransferase activity"/>
    <property type="evidence" value="ECO:0007669"/>
    <property type="project" value="UniProtKB-EC"/>
</dbReference>
<keyword evidence="8 10" id="KW-1133">Transmembrane helix</keyword>
<dbReference type="AlphaFoldDB" id="A0A7D9D1C0"/>
<feature type="transmembrane region" description="Helical" evidence="10">
    <location>
        <begin position="170"/>
        <end position="195"/>
    </location>
</feature>
<accession>A0A7D9D1C0</accession>
<feature type="transmembrane region" description="Helical" evidence="10">
    <location>
        <begin position="115"/>
        <end position="133"/>
    </location>
</feature>
<evidence type="ECO:0000256" key="2">
    <source>
        <dbReference type="ARBA" id="ARBA00009140"/>
    </source>
</evidence>
<dbReference type="InterPro" id="IPR007269">
    <property type="entry name" value="ICMT_MeTrfase"/>
</dbReference>
<evidence type="ECO:0000256" key="4">
    <source>
        <dbReference type="ARBA" id="ARBA00022603"/>
    </source>
</evidence>
<evidence type="ECO:0000256" key="8">
    <source>
        <dbReference type="ARBA" id="ARBA00022989"/>
    </source>
</evidence>
<keyword evidence="6 10" id="KW-0949">S-adenosyl-L-methionine</keyword>
<keyword evidence="9 10" id="KW-0472">Membrane</keyword>
<dbReference type="PANTHER" id="PTHR12714:SF9">
    <property type="entry name" value="PROTEIN-S-ISOPRENYLCYSTEINE O-METHYLTRANSFERASE"/>
    <property type="match status" value="1"/>
</dbReference>
<dbReference type="Pfam" id="PF04140">
    <property type="entry name" value="ICMT"/>
    <property type="match status" value="1"/>
</dbReference>
<keyword evidence="13" id="KW-1185">Reference proteome</keyword>
<comment type="catalytic activity">
    <reaction evidence="10">
        <text>[protein]-C-terminal S-[(2E,6E)-farnesyl]-L-cysteine + S-adenosyl-L-methionine = [protein]-C-terminal S-[(2E,6E)-farnesyl]-L-cysteine methyl ester + S-adenosyl-L-homocysteine</text>
        <dbReference type="Rhea" id="RHEA:21672"/>
        <dbReference type="Rhea" id="RHEA-COMP:12125"/>
        <dbReference type="Rhea" id="RHEA-COMP:12126"/>
        <dbReference type="ChEBI" id="CHEBI:57856"/>
        <dbReference type="ChEBI" id="CHEBI:59789"/>
        <dbReference type="ChEBI" id="CHEBI:90510"/>
        <dbReference type="ChEBI" id="CHEBI:90511"/>
        <dbReference type="EC" id="2.1.1.100"/>
    </reaction>
</comment>
<dbReference type="EC" id="2.1.1.100" evidence="3 10"/>
<dbReference type="Proteomes" id="UP000478008">
    <property type="component" value="Unassembled WGS sequence"/>
</dbReference>
<dbReference type="EMBL" id="CABFWN010000007">
    <property type="protein sequence ID" value="VUG20279.1"/>
    <property type="molecule type" value="Genomic_DNA"/>
</dbReference>
<evidence type="ECO:0000256" key="9">
    <source>
        <dbReference type="ARBA" id="ARBA00023136"/>
    </source>
</evidence>
<keyword evidence="5" id="KW-0808">Transferase</keyword>
<evidence type="ECO:0000256" key="5">
    <source>
        <dbReference type="ARBA" id="ARBA00022679"/>
    </source>
</evidence>
<evidence type="ECO:0000256" key="10">
    <source>
        <dbReference type="RuleBase" id="RU362022"/>
    </source>
</evidence>
<protein>
    <recommendedName>
        <fullName evidence="3 10">Protein-S-isoprenylcysteine O-methyltransferase</fullName>
        <ecNumber evidence="3 10">2.1.1.100</ecNumber>
    </recommendedName>
</protein>
<proteinExistence type="inferred from homology"/>
<dbReference type="Gene3D" id="1.20.120.1630">
    <property type="match status" value="1"/>
</dbReference>
<feature type="transmembrane region" description="Helical" evidence="10">
    <location>
        <begin position="83"/>
        <end position="103"/>
    </location>
</feature>